<protein>
    <recommendedName>
        <fullName evidence="3">ARB-07466-like C-terminal domain-containing protein</fullName>
    </recommendedName>
</protein>
<dbReference type="EMBL" id="AP023359">
    <property type="protein sequence ID" value="BCJ68391.1"/>
    <property type="molecule type" value="Genomic_DNA"/>
</dbReference>
<name>A0A810N3V5_9ACTN</name>
<gene>
    <name evidence="4" type="ORF">Prubr_54120</name>
</gene>
<evidence type="ECO:0000256" key="1">
    <source>
        <dbReference type="SAM" id="Coils"/>
    </source>
</evidence>
<dbReference type="KEGG" id="pry:Prubr_54120"/>
<evidence type="ECO:0000313" key="4">
    <source>
        <dbReference type="EMBL" id="BCJ68391.1"/>
    </source>
</evidence>
<organism evidence="4 5">
    <name type="scientific">Polymorphospora rubra</name>
    <dbReference type="NCBI Taxonomy" id="338584"/>
    <lineage>
        <taxon>Bacteria</taxon>
        <taxon>Bacillati</taxon>
        <taxon>Actinomycetota</taxon>
        <taxon>Actinomycetes</taxon>
        <taxon>Micromonosporales</taxon>
        <taxon>Micromonosporaceae</taxon>
        <taxon>Polymorphospora</taxon>
    </lineage>
</organism>
<keyword evidence="1" id="KW-0175">Coiled coil</keyword>
<feature type="region of interest" description="Disordered" evidence="2">
    <location>
        <begin position="40"/>
        <end position="59"/>
    </location>
</feature>
<dbReference type="RefSeq" id="WP_246567673.1">
    <property type="nucleotide sequence ID" value="NZ_AP023359.1"/>
</dbReference>
<evidence type="ECO:0000256" key="2">
    <source>
        <dbReference type="SAM" id="MobiDB-lite"/>
    </source>
</evidence>
<feature type="coiled-coil region" evidence="1">
    <location>
        <begin position="86"/>
        <end position="113"/>
    </location>
</feature>
<dbReference type="Proteomes" id="UP000680866">
    <property type="component" value="Chromosome"/>
</dbReference>
<dbReference type="InterPro" id="IPR058593">
    <property type="entry name" value="ARB_07466-like_C"/>
</dbReference>
<dbReference type="Pfam" id="PF26571">
    <property type="entry name" value="VldE"/>
    <property type="match status" value="1"/>
</dbReference>
<reference evidence="4" key="1">
    <citation type="submission" date="2020-08" db="EMBL/GenBank/DDBJ databases">
        <title>Whole genome shotgun sequence of Polymorphospora rubra NBRC 101157.</title>
        <authorList>
            <person name="Komaki H."/>
            <person name="Tamura T."/>
        </authorList>
    </citation>
    <scope>NUCLEOTIDE SEQUENCE</scope>
    <source>
        <strain evidence="4">NBRC 101157</strain>
    </source>
</reference>
<accession>A0A810N3V5</accession>
<evidence type="ECO:0000313" key="5">
    <source>
        <dbReference type="Proteomes" id="UP000680866"/>
    </source>
</evidence>
<feature type="domain" description="ARB-07466-like C-terminal" evidence="3">
    <location>
        <begin position="240"/>
        <end position="347"/>
    </location>
</feature>
<dbReference type="AlphaFoldDB" id="A0A810N3V5"/>
<keyword evidence="5" id="KW-1185">Reference proteome</keyword>
<evidence type="ECO:0000259" key="3">
    <source>
        <dbReference type="Pfam" id="PF26571"/>
    </source>
</evidence>
<sequence>MSAGPPGSGPGRRPGWRHSLARTLFQGLAAALAVVTLGTPAVATPPEPPPSGHGTDGPQLLRDVLESTNREFVKAKAALEESRVRQLHLTLELSKAEQQYEELTGQVQLVGAQSYREGRLQAAAVMLNSTAPDAFLSRLIMLEELNMVNTRKVRDLSQARSRAQQAKQAIDAEVLQQQRQHAIMGKQKSDAEKELRSLGGASLTANGLVSATSPVARPAPNGGNGNWPPEACNQKDPTTSGCLTRRTLHAYHEVKRAGFDRFVGCFRTGDRWEHPKGRACDWSLQSRGFSPARTTDQRLYGNNLAAFLVRNADLLGIYYVIWYKQIWMPATGWQPYSGDSDHTDHVHMSML</sequence>
<proteinExistence type="predicted"/>